<comment type="caution">
    <text evidence="1">The sequence shown here is derived from an EMBL/GenBank/DDBJ whole genome shotgun (WGS) entry which is preliminary data.</text>
</comment>
<organism evidence="1 2">
    <name type="scientific">Streptosporangium longisporum</name>
    <dbReference type="NCBI Taxonomy" id="46187"/>
    <lineage>
        <taxon>Bacteria</taxon>
        <taxon>Bacillati</taxon>
        <taxon>Actinomycetota</taxon>
        <taxon>Actinomycetes</taxon>
        <taxon>Streptosporangiales</taxon>
        <taxon>Streptosporangiaceae</taxon>
        <taxon>Streptosporangium</taxon>
    </lineage>
</organism>
<accession>A0ABP6LDP7</accession>
<name>A0ABP6LDP7_9ACTN</name>
<dbReference type="EMBL" id="BAAAWD010000029">
    <property type="protein sequence ID" value="GAA3039533.1"/>
    <property type="molecule type" value="Genomic_DNA"/>
</dbReference>
<keyword evidence="2" id="KW-1185">Reference proteome</keyword>
<reference evidence="2" key="1">
    <citation type="journal article" date="2019" name="Int. J. Syst. Evol. Microbiol.">
        <title>The Global Catalogue of Microorganisms (GCM) 10K type strain sequencing project: providing services to taxonomists for standard genome sequencing and annotation.</title>
        <authorList>
            <consortium name="The Broad Institute Genomics Platform"/>
            <consortium name="The Broad Institute Genome Sequencing Center for Infectious Disease"/>
            <person name="Wu L."/>
            <person name="Ma J."/>
        </authorList>
    </citation>
    <scope>NUCLEOTIDE SEQUENCE [LARGE SCALE GENOMIC DNA]</scope>
    <source>
        <strain evidence="2">JCM 3106</strain>
    </source>
</reference>
<gene>
    <name evidence="1" type="ORF">GCM10017559_79830</name>
</gene>
<dbReference type="Proteomes" id="UP001499930">
    <property type="component" value="Unassembled WGS sequence"/>
</dbReference>
<sequence length="74" mass="7966">MMEFLVILTLNQPVGSDFRQITISQIVKASPGSTRVGLLSWAIAELGEDWKGSNVLFFSAEPNTLPTSLGAVKS</sequence>
<protein>
    <submittedName>
        <fullName evidence="1">Uncharacterized protein</fullName>
    </submittedName>
</protein>
<proteinExistence type="predicted"/>
<evidence type="ECO:0000313" key="2">
    <source>
        <dbReference type="Proteomes" id="UP001499930"/>
    </source>
</evidence>
<evidence type="ECO:0000313" key="1">
    <source>
        <dbReference type="EMBL" id="GAA3039533.1"/>
    </source>
</evidence>